<dbReference type="PROSITE" id="PS00076">
    <property type="entry name" value="PYRIDINE_REDOX_1"/>
    <property type="match status" value="1"/>
</dbReference>
<dbReference type="InterPro" id="IPR001100">
    <property type="entry name" value="Pyr_nuc-diS_OxRdtase"/>
</dbReference>
<dbReference type="Pfam" id="PF07992">
    <property type="entry name" value="Pyr_redox_2"/>
    <property type="match status" value="1"/>
</dbReference>
<dbReference type="Proteomes" id="UP000002772">
    <property type="component" value="Unassembled WGS sequence"/>
</dbReference>
<keyword evidence="5 11" id="KW-0560">Oxidoreductase</keyword>
<dbReference type="PANTHER" id="PTHR43014">
    <property type="entry name" value="MERCURIC REDUCTASE"/>
    <property type="match status" value="1"/>
</dbReference>
<dbReference type="PIRSF" id="PIRSF000350">
    <property type="entry name" value="Mercury_reductase_MerA"/>
    <property type="match status" value="1"/>
</dbReference>
<keyword evidence="9" id="KW-0520">NAD</keyword>
<dbReference type="GO" id="GO:0004148">
    <property type="term" value="F:dihydrolipoyl dehydrogenase (NADH) activity"/>
    <property type="evidence" value="ECO:0007669"/>
    <property type="project" value="UniProtKB-EC"/>
</dbReference>
<dbReference type="PRINTS" id="PR00368">
    <property type="entry name" value="FADPNR"/>
</dbReference>
<evidence type="ECO:0000256" key="3">
    <source>
        <dbReference type="ARBA" id="ARBA00022827"/>
    </source>
</evidence>
<dbReference type="Gene3D" id="3.30.390.30">
    <property type="match status" value="1"/>
</dbReference>
<feature type="domain" description="Pyridine nucleotide-disulphide oxidoreductase dimerisation" evidence="12">
    <location>
        <begin position="335"/>
        <end position="441"/>
    </location>
</feature>
<evidence type="ECO:0000259" key="13">
    <source>
        <dbReference type="Pfam" id="PF07992"/>
    </source>
</evidence>
<dbReference type="InterPro" id="IPR012999">
    <property type="entry name" value="Pyr_OxRdtase_I_AS"/>
</dbReference>
<keyword evidence="6" id="KW-1015">Disulfide bond</keyword>
<evidence type="ECO:0000313" key="15">
    <source>
        <dbReference type="Proteomes" id="UP000002772"/>
    </source>
</evidence>
<evidence type="ECO:0000256" key="2">
    <source>
        <dbReference type="ARBA" id="ARBA00022630"/>
    </source>
</evidence>
<feature type="disulfide bond" description="Redox-active" evidence="10">
    <location>
        <begin position="45"/>
        <end position="50"/>
    </location>
</feature>
<feature type="binding site" evidence="9">
    <location>
        <position position="196"/>
    </location>
    <ligand>
        <name>NAD(+)</name>
        <dbReference type="ChEBI" id="CHEBI:57540"/>
    </ligand>
</feature>
<evidence type="ECO:0000256" key="7">
    <source>
        <dbReference type="ARBA" id="ARBA00023284"/>
    </source>
</evidence>
<evidence type="ECO:0000256" key="11">
    <source>
        <dbReference type="RuleBase" id="RU003691"/>
    </source>
</evidence>
<dbReference type="AlphaFoldDB" id="F8N6X0"/>
<dbReference type="eggNOG" id="COG1249">
    <property type="taxonomic scope" value="Bacteria"/>
</dbReference>
<keyword evidence="3 9" id="KW-0274">FAD</keyword>
<evidence type="ECO:0000256" key="4">
    <source>
        <dbReference type="ARBA" id="ARBA00022857"/>
    </source>
</evidence>
<dbReference type="PANTHER" id="PTHR43014:SF4">
    <property type="entry name" value="PYRIDINE NUCLEOTIDE-DISULFIDE OXIDOREDUCTASE RCLA-RELATED"/>
    <property type="match status" value="1"/>
</dbReference>
<dbReference type="FunFam" id="3.30.390.30:FF:000001">
    <property type="entry name" value="Dihydrolipoyl dehydrogenase"/>
    <property type="match status" value="1"/>
</dbReference>
<evidence type="ECO:0000259" key="12">
    <source>
        <dbReference type="Pfam" id="PF02852"/>
    </source>
</evidence>
<evidence type="ECO:0000256" key="10">
    <source>
        <dbReference type="PIRSR" id="PIRSR000350-4"/>
    </source>
</evidence>
<evidence type="ECO:0000256" key="9">
    <source>
        <dbReference type="PIRSR" id="PIRSR000350-3"/>
    </source>
</evidence>
<feature type="active site" description="Proton acceptor" evidence="8">
    <location>
        <position position="433"/>
    </location>
</feature>
<sequence>MEKIETKNLIIGFGKAGKTLAADLAKHGEPVILVERDENMYGGTCINVGCIPSKKLITEGLQHADCTDKDALFAQAMQRKDALIGALRNANYHKVADLEHAKVVHATASFTGSHTVELTQGDRKTEVTAEHIFINTGTASNHLQIEGAGGSRIYYSTEMLSLDKRPRRLVIVGAGYISLEFAFMYQAFGSEVTVLEAGDTFLAREDRDIAEEMLRVMTARGIKVVLGAHTERFAEVVDHTTVVTSKGNFDADAILVGIGRHPETKSLHLDKAGIAVDSRGYIVTDDHLRAAPDIWAMGDVAGSAQFTYISLDDYRIVADQLFGDGSRTRANRGAVATSVFTTPTLSHIGLTEQQALKLNRHVTVKRMPAAAIPKAKVLGMTDGLLKAVVDADTDEVLGVTLFCAESHEIINLFKIVIDNHIPAAYVKSMIFTHPTVAEGLNDLFA</sequence>
<keyword evidence="2 11" id="KW-0285">Flavoprotein</keyword>
<dbReference type="InterPro" id="IPR004099">
    <property type="entry name" value="Pyr_nucl-diS_OxRdtase_dimer"/>
</dbReference>
<dbReference type="Gene3D" id="3.50.50.60">
    <property type="entry name" value="FAD/NAD(P)-binding domain"/>
    <property type="match status" value="2"/>
</dbReference>
<organism evidence="14 15">
    <name type="scientific">Hallella multisaccharivorax DSM 17128</name>
    <dbReference type="NCBI Taxonomy" id="688246"/>
    <lineage>
        <taxon>Bacteria</taxon>
        <taxon>Pseudomonadati</taxon>
        <taxon>Bacteroidota</taxon>
        <taxon>Bacteroidia</taxon>
        <taxon>Bacteroidales</taxon>
        <taxon>Prevotellaceae</taxon>
        <taxon>Hallella</taxon>
    </lineage>
</organism>
<dbReference type="EMBL" id="GL945017">
    <property type="protein sequence ID" value="EGN56268.1"/>
    <property type="molecule type" value="Genomic_DNA"/>
</dbReference>
<keyword evidence="15" id="KW-1185">Reference proteome</keyword>
<dbReference type="Pfam" id="PF02852">
    <property type="entry name" value="Pyr_redox_dim"/>
    <property type="match status" value="1"/>
</dbReference>
<dbReference type="EC" id="1.8.1.4" evidence="14"/>
<name>F8N6X0_9BACT</name>
<feature type="binding site" evidence="9">
    <location>
        <position position="299"/>
    </location>
    <ligand>
        <name>FAD</name>
        <dbReference type="ChEBI" id="CHEBI:57692"/>
    </ligand>
</feature>
<evidence type="ECO:0000256" key="6">
    <source>
        <dbReference type="ARBA" id="ARBA00023157"/>
    </source>
</evidence>
<dbReference type="OrthoDB" id="9800167at2"/>
<evidence type="ECO:0000313" key="14">
    <source>
        <dbReference type="EMBL" id="EGN56268.1"/>
    </source>
</evidence>
<feature type="binding site" evidence="9">
    <location>
        <begin position="173"/>
        <end position="180"/>
    </location>
    <ligand>
        <name>NAD(+)</name>
        <dbReference type="ChEBI" id="CHEBI:57540"/>
    </ligand>
</feature>
<reference evidence="15" key="1">
    <citation type="journal article" date="2011" name="Stand. Genomic Sci.">
        <title>Non-contiguous finished genome sequence of the opportunistic oral pathogen Prevotella multisaccharivorax type strain (PPPA20).</title>
        <authorList>
            <person name="Pati A."/>
            <person name="Gronow S."/>
            <person name="Lu M."/>
            <person name="Lapidus A."/>
            <person name="Nolan M."/>
            <person name="Lucas S."/>
            <person name="Hammon N."/>
            <person name="Deshpande S."/>
            <person name="Cheng J.F."/>
            <person name="Tapia R."/>
            <person name="Han C."/>
            <person name="Goodwin L."/>
            <person name="Pitluck S."/>
            <person name="Liolios K."/>
            <person name="Pagani I."/>
            <person name="Mavromatis K."/>
            <person name="Mikhailova N."/>
            <person name="Huntemann M."/>
            <person name="Chen A."/>
            <person name="Palaniappan K."/>
            <person name="Land M."/>
            <person name="Hauser L."/>
            <person name="Detter J.C."/>
            <person name="Brambilla E.M."/>
            <person name="Rohde M."/>
            <person name="Goker M."/>
            <person name="Woyke T."/>
            <person name="Bristow J."/>
            <person name="Eisen J.A."/>
            <person name="Markowitz V."/>
            <person name="Hugenholtz P."/>
            <person name="Kyrpides N.C."/>
            <person name="Klenk H.P."/>
            <person name="Ivanova N."/>
        </authorList>
    </citation>
    <scope>NUCLEOTIDE SEQUENCE [LARGE SCALE GENOMIC DNA]</scope>
    <source>
        <strain evidence="15">DSM 17128</strain>
    </source>
</reference>
<comment type="similarity">
    <text evidence="1 11">Belongs to the class-I pyridine nucleotide-disulfide oxidoreductase family.</text>
</comment>
<comment type="cofactor">
    <cofactor evidence="9">
        <name>FAD</name>
        <dbReference type="ChEBI" id="CHEBI:57692"/>
    </cofactor>
    <text evidence="9">Binds 1 FAD per subunit.</text>
</comment>
<protein>
    <submittedName>
        <fullName evidence="14">Dihydrolipoyl dehydrogenase</fullName>
        <ecNumber evidence="14">1.8.1.4</ecNumber>
    </submittedName>
</protein>
<dbReference type="PRINTS" id="PR00411">
    <property type="entry name" value="PNDRDTASEI"/>
</dbReference>
<keyword evidence="4" id="KW-0521">NADP</keyword>
<feature type="binding site" evidence="9">
    <location>
        <position position="54"/>
    </location>
    <ligand>
        <name>FAD</name>
        <dbReference type="ChEBI" id="CHEBI:57692"/>
    </ligand>
</feature>
<dbReference type="HOGENOM" id="CLU_016755_1_2_10"/>
<proteinExistence type="inferred from homology"/>
<dbReference type="InterPro" id="IPR036188">
    <property type="entry name" value="FAD/NAD-bd_sf"/>
</dbReference>
<keyword evidence="9" id="KW-0547">Nucleotide-binding</keyword>
<feature type="domain" description="FAD/NAD(P)-binding" evidence="13">
    <location>
        <begin position="9"/>
        <end position="306"/>
    </location>
</feature>
<evidence type="ECO:0000256" key="1">
    <source>
        <dbReference type="ARBA" id="ARBA00007532"/>
    </source>
</evidence>
<accession>F8N6X0</accession>
<dbReference type="SUPFAM" id="SSF55424">
    <property type="entry name" value="FAD/NAD-linked reductases, dimerisation (C-terminal) domain"/>
    <property type="match status" value="1"/>
</dbReference>
<evidence type="ECO:0000256" key="5">
    <source>
        <dbReference type="ARBA" id="ARBA00023002"/>
    </source>
</evidence>
<dbReference type="STRING" id="688246.Premu_0808"/>
<dbReference type="InterPro" id="IPR023753">
    <property type="entry name" value="FAD/NAD-binding_dom"/>
</dbReference>
<dbReference type="RefSeq" id="WP_007573284.1">
    <property type="nucleotide sequence ID" value="NZ_BPTS01000001.1"/>
</dbReference>
<dbReference type="SUPFAM" id="SSF51905">
    <property type="entry name" value="FAD/NAD(P)-binding domain"/>
    <property type="match status" value="1"/>
</dbReference>
<gene>
    <name evidence="14" type="ORF">Premu_0808</name>
</gene>
<dbReference type="InterPro" id="IPR016156">
    <property type="entry name" value="FAD/NAD-linked_Rdtase_dimer_sf"/>
</dbReference>
<keyword evidence="7 11" id="KW-0676">Redox-active center</keyword>
<dbReference type="GO" id="GO:0050660">
    <property type="term" value="F:flavin adenine dinucleotide binding"/>
    <property type="evidence" value="ECO:0007669"/>
    <property type="project" value="TreeGrafter"/>
</dbReference>
<dbReference type="GO" id="GO:0003955">
    <property type="term" value="F:NAD(P)H dehydrogenase (quinone) activity"/>
    <property type="evidence" value="ECO:0007669"/>
    <property type="project" value="TreeGrafter"/>
</dbReference>
<feature type="binding site" evidence="9">
    <location>
        <position position="259"/>
    </location>
    <ligand>
        <name>NAD(+)</name>
        <dbReference type="ChEBI" id="CHEBI:57540"/>
    </ligand>
</feature>
<evidence type="ECO:0000256" key="8">
    <source>
        <dbReference type="PIRSR" id="PIRSR000350-2"/>
    </source>
</evidence>